<keyword evidence="8" id="KW-1133">Transmembrane helix</keyword>
<dbReference type="Pfam" id="PF08263">
    <property type="entry name" value="LRRNT_2"/>
    <property type="match status" value="1"/>
</dbReference>
<dbReference type="PANTHER" id="PTHR48063">
    <property type="entry name" value="LRR RECEPTOR-LIKE KINASE"/>
    <property type="match status" value="1"/>
</dbReference>
<evidence type="ECO:0000256" key="5">
    <source>
        <dbReference type="ARBA" id="ARBA00022692"/>
    </source>
</evidence>
<feature type="chain" id="PRO_5019483724" evidence="12">
    <location>
        <begin position="21"/>
        <end position="691"/>
    </location>
</feature>
<dbReference type="PANTHER" id="PTHR48063:SF112">
    <property type="entry name" value="RECEPTOR LIKE PROTEIN 30-LIKE"/>
    <property type="match status" value="1"/>
</dbReference>
<keyword evidence="14" id="KW-0808">Transferase</keyword>
<evidence type="ECO:0000256" key="10">
    <source>
        <dbReference type="ARBA" id="ARBA00023170"/>
    </source>
</evidence>
<sequence>MERKSIGDVVVLWLWFLSLATINIEFSLSDGTSDVICSARERRALQRIKQGLVDQGNYLSSWTHEACCSWKGIGCDNITRHVVKINLSCEPMEGASLGGDISTSLLDLNHLQYLDLSWNSFEGLQIPEFLGSLTGLRYLNLSNAGLTGDVPRQLGKQSSLQYLDIGGISLDTENLDWISSLSVLEVLDMSWVDLNKASNWPQAMNTLHSLSVLILSDCGLDSINPLPVVNFSSLTVLDLSENQFVSPTFDWFSSLGSLASLDLSSNNFHGPIPTTLCNLTALRSLHLFNNSFTSTIPDCLSHLTSLESIDFLSNNFNGILPVSIRNLTSLVAVDLSNNALEGEIPRSLGEHCNLQRLDLSSNKLVKGLEFLDLGADEVSGHFSKCLSVLSDGNSSSSGPTSVSVRGSSSLSYLDMSGNSLKGIVSGKHFANLTRLKYLHASSNSFTLQVGSDWNPPFQLEILKMGYWQLGPLFPAWLQTQKDQMDLDISRVSIKDDILSWFWSLNLDYINLADNRIYGTVPSLPTAYQIYLCSNKFTGPLPRISSKTFSLDLSHNSFNGSLSPILCQQNNEENILWSLDLSGNILSGELPDCWASWTLLMVLRSQNNILTGHLPSSMGSLLQLRSLHLHNNSLSGTLPPSMKGCKSLSFVDLSENEFSGSIPMWVGKNLSYGSCPTIKLIYWEYSYGILSR</sequence>
<dbReference type="OrthoDB" id="1600340at2759"/>
<evidence type="ECO:0000256" key="6">
    <source>
        <dbReference type="ARBA" id="ARBA00022729"/>
    </source>
</evidence>
<evidence type="ECO:0000256" key="4">
    <source>
        <dbReference type="ARBA" id="ARBA00022614"/>
    </source>
</evidence>
<keyword evidence="4" id="KW-0433">Leucine-rich repeat</keyword>
<keyword evidence="11" id="KW-0325">Glycoprotein</keyword>
<dbReference type="InterPro" id="IPR001611">
    <property type="entry name" value="Leu-rich_rpt"/>
</dbReference>
<dbReference type="AlphaFoldDB" id="A0A438FVJ6"/>
<keyword evidence="14" id="KW-0418">Kinase</keyword>
<dbReference type="InterPro" id="IPR046956">
    <property type="entry name" value="RLP23-like"/>
</dbReference>
<evidence type="ECO:0000313" key="15">
    <source>
        <dbReference type="Proteomes" id="UP000288805"/>
    </source>
</evidence>
<evidence type="ECO:0000256" key="3">
    <source>
        <dbReference type="ARBA" id="ARBA00022475"/>
    </source>
</evidence>
<comment type="caution">
    <text evidence="14">The sequence shown here is derived from an EMBL/GenBank/DDBJ whole genome shotgun (WGS) entry which is preliminary data.</text>
</comment>
<accession>A0A438FVJ6</accession>
<dbReference type="EMBL" id="QGNW01000727">
    <property type="protein sequence ID" value="RVW63983.1"/>
    <property type="molecule type" value="Genomic_DNA"/>
</dbReference>
<feature type="domain" description="Leucine-rich repeat-containing N-terminal plant-type" evidence="13">
    <location>
        <begin position="40"/>
        <end position="76"/>
    </location>
</feature>
<evidence type="ECO:0000256" key="2">
    <source>
        <dbReference type="ARBA" id="ARBA00009592"/>
    </source>
</evidence>
<dbReference type="GO" id="GO:0016301">
    <property type="term" value="F:kinase activity"/>
    <property type="evidence" value="ECO:0007669"/>
    <property type="project" value="UniProtKB-KW"/>
</dbReference>
<dbReference type="InterPro" id="IPR003591">
    <property type="entry name" value="Leu-rich_rpt_typical-subtyp"/>
</dbReference>
<name>A0A438FVJ6_VITVI</name>
<dbReference type="Pfam" id="PF13855">
    <property type="entry name" value="LRR_8"/>
    <property type="match status" value="2"/>
</dbReference>
<feature type="signal peptide" evidence="12">
    <location>
        <begin position="1"/>
        <end position="20"/>
    </location>
</feature>
<evidence type="ECO:0000256" key="8">
    <source>
        <dbReference type="ARBA" id="ARBA00022989"/>
    </source>
</evidence>
<dbReference type="SMART" id="SM00369">
    <property type="entry name" value="LRR_TYP"/>
    <property type="match status" value="7"/>
</dbReference>
<dbReference type="GO" id="GO:0005886">
    <property type="term" value="C:plasma membrane"/>
    <property type="evidence" value="ECO:0007669"/>
    <property type="project" value="UniProtKB-SubCell"/>
</dbReference>
<dbReference type="InterPro" id="IPR013210">
    <property type="entry name" value="LRR_N_plant-typ"/>
</dbReference>
<keyword evidence="3" id="KW-1003">Cell membrane</keyword>
<evidence type="ECO:0000313" key="14">
    <source>
        <dbReference type="EMBL" id="RVW63983.1"/>
    </source>
</evidence>
<comment type="similarity">
    <text evidence="2">Belongs to the RLP family.</text>
</comment>
<dbReference type="SUPFAM" id="SSF52047">
    <property type="entry name" value="RNI-like"/>
    <property type="match status" value="1"/>
</dbReference>
<dbReference type="SMR" id="A0A438FVJ6"/>
<dbReference type="Pfam" id="PF00560">
    <property type="entry name" value="LRR_1"/>
    <property type="match status" value="3"/>
</dbReference>
<dbReference type="InterPro" id="IPR032675">
    <property type="entry name" value="LRR_dom_sf"/>
</dbReference>
<dbReference type="KEGG" id="vvi:104878037"/>
<comment type="subcellular location">
    <subcellularLocation>
        <location evidence="1">Cell membrane</location>
        <topology evidence="1">Single-pass type I membrane protein</topology>
    </subcellularLocation>
</comment>
<keyword evidence="9" id="KW-0472">Membrane</keyword>
<dbReference type="Proteomes" id="UP000288805">
    <property type="component" value="Unassembled WGS sequence"/>
</dbReference>
<proteinExistence type="inferred from homology"/>
<dbReference type="FunFam" id="3.80.10.10:FF:000041">
    <property type="entry name" value="LRR receptor-like serine/threonine-protein kinase ERECTA"/>
    <property type="match status" value="2"/>
</dbReference>
<dbReference type="SUPFAM" id="SSF52058">
    <property type="entry name" value="L domain-like"/>
    <property type="match status" value="1"/>
</dbReference>
<keyword evidence="6 12" id="KW-0732">Signal</keyword>
<dbReference type="Gene3D" id="3.80.10.10">
    <property type="entry name" value="Ribonuclease Inhibitor"/>
    <property type="match status" value="3"/>
</dbReference>
<gene>
    <name evidence="14" type="primary">VvCHDp000762_6</name>
    <name evidence="14" type="ORF">CK203_049405</name>
</gene>
<keyword evidence="7" id="KW-0677">Repeat</keyword>
<reference evidence="14 15" key="1">
    <citation type="journal article" date="2018" name="PLoS Genet.">
        <title>Population sequencing reveals clonal diversity and ancestral inbreeding in the grapevine cultivar Chardonnay.</title>
        <authorList>
            <person name="Roach M.J."/>
            <person name="Johnson D.L."/>
            <person name="Bohlmann J."/>
            <person name="van Vuuren H.J."/>
            <person name="Jones S.J."/>
            <person name="Pretorius I.S."/>
            <person name="Schmidt S.A."/>
            <person name="Borneman A.R."/>
        </authorList>
    </citation>
    <scope>NUCLEOTIDE SEQUENCE [LARGE SCALE GENOMIC DNA]</scope>
    <source>
        <strain evidence="15">cv. Chardonnay</strain>
        <tissue evidence="14">Leaf</tissue>
    </source>
</reference>
<evidence type="ECO:0000259" key="13">
    <source>
        <dbReference type="Pfam" id="PF08263"/>
    </source>
</evidence>
<evidence type="ECO:0000256" key="11">
    <source>
        <dbReference type="ARBA" id="ARBA00023180"/>
    </source>
</evidence>
<organism evidence="14 15">
    <name type="scientific">Vitis vinifera</name>
    <name type="common">Grape</name>
    <dbReference type="NCBI Taxonomy" id="29760"/>
    <lineage>
        <taxon>Eukaryota</taxon>
        <taxon>Viridiplantae</taxon>
        <taxon>Streptophyta</taxon>
        <taxon>Embryophyta</taxon>
        <taxon>Tracheophyta</taxon>
        <taxon>Spermatophyta</taxon>
        <taxon>Magnoliopsida</taxon>
        <taxon>eudicotyledons</taxon>
        <taxon>Gunneridae</taxon>
        <taxon>Pentapetalae</taxon>
        <taxon>rosids</taxon>
        <taxon>Vitales</taxon>
        <taxon>Vitaceae</taxon>
        <taxon>Viteae</taxon>
        <taxon>Vitis</taxon>
    </lineage>
</organism>
<keyword evidence="10 14" id="KW-0675">Receptor</keyword>
<protein>
    <submittedName>
        <fullName evidence="14">Leucine-rich repeat receptor-like serine/threonine-protein kinase</fullName>
    </submittedName>
</protein>
<evidence type="ECO:0000256" key="9">
    <source>
        <dbReference type="ARBA" id="ARBA00023136"/>
    </source>
</evidence>
<evidence type="ECO:0000256" key="12">
    <source>
        <dbReference type="SAM" id="SignalP"/>
    </source>
</evidence>
<evidence type="ECO:0000256" key="1">
    <source>
        <dbReference type="ARBA" id="ARBA00004251"/>
    </source>
</evidence>
<keyword evidence="5" id="KW-0812">Transmembrane</keyword>
<evidence type="ECO:0000256" key="7">
    <source>
        <dbReference type="ARBA" id="ARBA00022737"/>
    </source>
</evidence>